<dbReference type="EMBL" id="CP101740">
    <property type="protein sequence ID" value="UUL83835.1"/>
    <property type="molecule type" value="Genomic_DNA"/>
</dbReference>
<reference evidence="1" key="1">
    <citation type="submission" date="2022-07" db="EMBL/GenBank/DDBJ databases">
        <title>Sphingomonas sp. nov., a novel bacterium isolated from the north slope of the Mount Everest.</title>
        <authorList>
            <person name="Cui X."/>
            <person name="Liu Y."/>
        </authorList>
    </citation>
    <scope>NUCLEOTIDE SEQUENCE</scope>
    <source>
        <strain evidence="1">S5-59</strain>
    </source>
</reference>
<dbReference type="Pfam" id="PF20561">
    <property type="entry name" value="DUF6771"/>
    <property type="match status" value="1"/>
</dbReference>
<proteinExistence type="predicted"/>
<name>A0ABY5LDC5_9SPHN</name>
<dbReference type="InterPro" id="IPR046662">
    <property type="entry name" value="DUF6771"/>
</dbReference>
<dbReference type="Proteomes" id="UP001058533">
    <property type="component" value="Chromosome"/>
</dbReference>
<accession>A0ABY5LDC5</accession>
<keyword evidence="2" id="KW-1185">Reference proteome</keyword>
<evidence type="ECO:0000313" key="2">
    <source>
        <dbReference type="Proteomes" id="UP001058533"/>
    </source>
</evidence>
<sequence length="55" mass="5875">MNDQTKATVTAMLAKAPEWVRTDLSAKDPSVRTRAEETLAAMIASALEAADLTPD</sequence>
<dbReference type="RefSeq" id="WP_256507671.1">
    <property type="nucleotide sequence ID" value="NZ_CP101740.1"/>
</dbReference>
<gene>
    <name evidence="1" type="ORF">NMP03_06470</name>
</gene>
<evidence type="ECO:0000313" key="1">
    <source>
        <dbReference type="EMBL" id="UUL83835.1"/>
    </source>
</evidence>
<organism evidence="1 2">
    <name type="scientific">Sphingomonas qomolangmaensis</name>
    <dbReference type="NCBI Taxonomy" id="2918765"/>
    <lineage>
        <taxon>Bacteria</taxon>
        <taxon>Pseudomonadati</taxon>
        <taxon>Pseudomonadota</taxon>
        <taxon>Alphaproteobacteria</taxon>
        <taxon>Sphingomonadales</taxon>
        <taxon>Sphingomonadaceae</taxon>
        <taxon>Sphingomonas</taxon>
    </lineage>
</organism>
<protein>
    <submittedName>
        <fullName evidence="1">Uncharacterized protein</fullName>
    </submittedName>
</protein>